<dbReference type="SUPFAM" id="SSF50978">
    <property type="entry name" value="WD40 repeat-like"/>
    <property type="match status" value="2"/>
</dbReference>
<dbReference type="InterPro" id="IPR036322">
    <property type="entry name" value="WD40_repeat_dom_sf"/>
</dbReference>
<evidence type="ECO:0000256" key="2">
    <source>
        <dbReference type="ARBA" id="ARBA00022574"/>
    </source>
</evidence>
<feature type="region of interest" description="Disordered" evidence="6">
    <location>
        <begin position="652"/>
        <end position="678"/>
    </location>
</feature>
<feature type="repeat" description="WD" evidence="4">
    <location>
        <begin position="475"/>
        <end position="516"/>
    </location>
</feature>
<feature type="repeat" description="WD" evidence="4">
    <location>
        <begin position="389"/>
        <end position="430"/>
    </location>
</feature>
<dbReference type="Proteomes" id="UP001151582">
    <property type="component" value="Unassembled WGS sequence"/>
</dbReference>
<protein>
    <submittedName>
        <fullName evidence="8">U3 snoRNP protein</fullName>
    </submittedName>
</protein>
<dbReference type="AlphaFoldDB" id="A0A9W8B8T7"/>
<dbReference type="Gene3D" id="2.130.10.10">
    <property type="entry name" value="YVTN repeat-like/Quinoprotein amine dehydrogenase"/>
    <property type="match status" value="3"/>
</dbReference>
<evidence type="ECO:0000313" key="8">
    <source>
        <dbReference type="EMBL" id="KAJ1983424.1"/>
    </source>
</evidence>
<dbReference type="InterPro" id="IPR027145">
    <property type="entry name" value="PWP2"/>
</dbReference>
<dbReference type="PROSITE" id="PS50082">
    <property type="entry name" value="WD_REPEATS_2"/>
    <property type="match status" value="5"/>
</dbReference>
<dbReference type="PANTHER" id="PTHR19858">
    <property type="entry name" value="WD40 REPEAT PROTEIN"/>
    <property type="match status" value="1"/>
</dbReference>
<feature type="repeat" description="WD" evidence="4">
    <location>
        <begin position="517"/>
        <end position="558"/>
    </location>
</feature>
<keyword evidence="3" id="KW-0677">Repeat</keyword>
<evidence type="ECO:0000313" key="9">
    <source>
        <dbReference type="Proteomes" id="UP001151582"/>
    </source>
</evidence>
<dbReference type="PANTHER" id="PTHR19858:SF0">
    <property type="entry name" value="PERIODIC TRYPTOPHAN PROTEIN 2 HOMOLOG"/>
    <property type="match status" value="1"/>
</dbReference>
<evidence type="ECO:0000256" key="6">
    <source>
        <dbReference type="SAM" id="MobiDB-lite"/>
    </source>
</evidence>
<name>A0A9W8B8T7_9FUNG</name>
<evidence type="ECO:0000259" key="7">
    <source>
        <dbReference type="Pfam" id="PF04003"/>
    </source>
</evidence>
<dbReference type="InterPro" id="IPR001680">
    <property type="entry name" value="WD40_rpt"/>
</dbReference>
<evidence type="ECO:0000256" key="1">
    <source>
        <dbReference type="ARBA" id="ARBA00010226"/>
    </source>
</evidence>
<dbReference type="GO" id="GO:0034388">
    <property type="term" value="C:Pwp2p-containing subcomplex of 90S preribosome"/>
    <property type="evidence" value="ECO:0007669"/>
    <property type="project" value="TreeGrafter"/>
</dbReference>
<dbReference type="GO" id="GO:0000028">
    <property type="term" value="P:ribosomal small subunit assembly"/>
    <property type="evidence" value="ECO:0007669"/>
    <property type="project" value="TreeGrafter"/>
</dbReference>
<organism evidence="8 9">
    <name type="scientific">Dimargaris verticillata</name>
    <dbReference type="NCBI Taxonomy" id="2761393"/>
    <lineage>
        <taxon>Eukaryota</taxon>
        <taxon>Fungi</taxon>
        <taxon>Fungi incertae sedis</taxon>
        <taxon>Zoopagomycota</taxon>
        <taxon>Kickxellomycotina</taxon>
        <taxon>Dimargaritomycetes</taxon>
        <taxon>Dimargaritales</taxon>
        <taxon>Dimargaritaceae</taxon>
        <taxon>Dimargaris</taxon>
    </lineage>
</organism>
<feature type="repeat" description="WD" evidence="4">
    <location>
        <begin position="131"/>
        <end position="172"/>
    </location>
</feature>
<evidence type="ECO:0000256" key="3">
    <source>
        <dbReference type="ARBA" id="ARBA00022737"/>
    </source>
</evidence>
<reference evidence="8" key="1">
    <citation type="submission" date="2022-07" db="EMBL/GenBank/DDBJ databases">
        <title>Phylogenomic reconstructions and comparative analyses of Kickxellomycotina fungi.</title>
        <authorList>
            <person name="Reynolds N.K."/>
            <person name="Stajich J.E."/>
            <person name="Barry K."/>
            <person name="Grigoriev I.V."/>
            <person name="Crous P."/>
            <person name="Smith M.E."/>
        </authorList>
    </citation>
    <scope>NUCLEOTIDE SEQUENCE</scope>
    <source>
        <strain evidence="8">RSA 567</strain>
    </source>
</reference>
<dbReference type="Pfam" id="PF00400">
    <property type="entry name" value="WD40"/>
    <property type="match status" value="7"/>
</dbReference>
<feature type="domain" description="Small-subunit processome Utp12" evidence="7">
    <location>
        <begin position="751"/>
        <end position="856"/>
    </location>
</feature>
<dbReference type="OrthoDB" id="3142434at2759"/>
<feature type="coiled-coil region" evidence="5">
    <location>
        <begin position="826"/>
        <end position="871"/>
    </location>
</feature>
<feature type="repeat" description="WD" evidence="4">
    <location>
        <begin position="347"/>
        <end position="388"/>
    </location>
</feature>
<keyword evidence="9" id="KW-1185">Reference proteome</keyword>
<dbReference type="Pfam" id="PF04003">
    <property type="entry name" value="Utp12"/>
    <property type="match status" value="1"/>
</dbReference>
<dbReference type="PROSITE" id="PS50294">
    <property type="entry name" value="WD_REPEATS_REGION"/>
    <property type="match status" value="5"/>
</dbReference>
<comment type="similarity">
    <text evidence="1">Belongs to the WD repeat PWP2 family.</text>
</comment>
<keyword evidence="5" id="KW-0175">Coiled coil</keyword>
<gene>
    <name evidence="8" type="primary">PWP2</name>
    <name evidence="8" type="ORF">H4R34_001299</name>
</gene>
<dbReference type="SUPFAM" id="SSF82171">
    <property type="entry name" value="DPP6 N-terminal domain-like"/>
    <property type="match status" value="1"/>
</dbReference>
<dbReference type="GO" id="GO:0000462">
    <property type="term" value="P:maturation of SSU-rRNA from tricistronic rRNA transcript (SSU-rRNA, 5.8S rRNA, LSU-rRNA)"/>
    <property type="evidence" value="ECO:0007669"/>
    <property type="project" value="TreeGrafter"/>
</dbReference>
<accession>A0A9W8B8T7</accession>
<dbReference type="EMBL" id="JANBQB010000056">
    <property type="protein sequence ID" value="KAJ1983424.1"/>
    <property type="molecule type" value="Genomic_DNA"/>
</dbReference>
<proteinExistence type="inferred from homology"/>
<feature type="compositionally biased region" description="Basic and acidic residues" evidence="6">
    <location>
        <begin position="659"/>
        <end position="677"/>
    </location>
</feature>
<dbReference type="InterPro" id="IPR015943">
    <property type="entry name" value="WD40/YVTN_repeat-like_dom_sf"/>
</dbReference>
<dbReference type="CDD" id="cd00200">
    <property type="entry name" value="WD40"/>
    <property type="match status" value="1"/>
</dbReference>
<comment type="caution">
    <text evidence="8">The sequence shown here is derived from an EMBL/GenBank/DDBJ whole genome shotgun (WGS) entry which is preliminary data.</text>
</comment>
<evidence type="ECO:0000256" key="4">
    <source>
        <dbReference type="PROSITE-ProRule" id="PRU00221"/>
    </source>
</evidence>
<keyword evidence="2 4" id="KW-0853">WD repeat</keyword>
<dbReference type="InterPro" id="IPR007148">
    <property type="entry name" value="SSU_processome_Utp12"/>
</dbReference>
<dbReference type="SMART" id="SM00320">
    <property type="entry name" value="WD40"/>
    <property type="match status" value="10"/>
</dbReference>
<dbReference type="GO" id="GO:0032040">
    <property type="term" value="C:small-subunit processome"/>
    <property type="evidence" value="ECO:0007669"/>
    <property type="project" value="TreeGrafter"/>
</dbReference>
<sequence length="892" mass="99631">MCGTVYNQGNLVYSPDGNILFSPVGNKVNMFDLVKNRSSTLPIQTRWDVAVLALAPKGNLLLIIDERGFGALINLYRRVLLKRMVFHGPVAAAAFSSDGKLLATTHDGKARIWKTPGIEREFSAMTLWCETTSHHDDITTLTWSADSRYLLTGSKDMSVKVHEIKDYHERRVKLIPYRTLIGHASPLVAVFVSPDSKAIYSVSRDGTLLVRHAVDKSSDARDEDEEDADQRLPKAMEGALALGEEDSDHKINRFRITARHYFHQSSAQVTAATFFAPTQMLVVGYSNGVFEMWELPHFVNLQRLSVSNTAISTLAINQTGEWIGLGCAKLHQLLVWEWQSESYVLKQQGHFYDMNGVSHSPDGQYIATCGDDGKVKLWNAMSGFCFVTFSDHVSPASAVTFTKNGQVVVSASLDGTVRAYDLIRYRNFRTFTTPEPTQLSTLAVDPSGEFVCAASPDNFDIYVWSMQTGKLLDVLTGHSAPISKLVFRPDGMMVASASWDATVRLWSFMGRKKESEVLEHRRVVLALAFHPSGEQLAASTVDGDVCFWDTKELNQTGSIEGHRDVIVGQRLGMSQSTANAVNSKAFKSMSYSPDGSTLLCGGDSPVVLLYDTQTYVLVRAFKITRNRKFDGIDNGLPYRNMTEAGHIDEIDDYSDESDLESRKDTSLPGVKRGDLAKRSTPRQVRAKAVEFSPTGRGWAAATTEGLMIYSLDNEWNFDPFDLDAEITPDTVMDTLRARDFLVALVMALRLNEVPLIRQVYEAVPPVEIPLVTQGFPSRYVGRLLMFIATHSDTSPHVEFHLMWVNQLLIQHGPYLKRNIHQLQPALRNVQKSLRRVQGDLSKLCNENAYTLQFLLNRCRQARQKNEAATMKFLNEHIGPDHEEVTGLSEPSL</sequence>
<evidence type="ECO:0000256" key="5">
    <source>
        <dbReference type="SAM" id="Coils"/>
    </source>
</evidence>